<dbReference type="InterPro" id="IPR051399">
    <property type="entry name" value="RNA-guided_DNA_endo/Transpos"/>
</dbReference>
<dbReference type="PANTHER" id="PTHR30405">
    <property type="entry name" value="TRANSPOSASE"/>
    <property type="match status" value="1"/>
</dbReference>
<dbReference type="InterPro" id="IPR001959">
    <property type="entry name" value="Transposase"/>
</dbReference>
<evidence type="ECO:0000256" key="2">
    <source>
        <dbReference type="ARBA" id="ARBA00011044"/>
    </source>
</evidence>
<dbReference type="Pfam" id="PF12323">
    <property type="entry name" value="HTH_OrfB_IS605"/>
    <property type="match status" value="1"/>
</dbReference>
<keyword evidence="11" id="KW-0378">Hydrolase</keyword>
<proteinExistence type="inferred from homology"/>
<dbReference type="InterPro" id="IPR010095">
    <property type="entry name" value="Cas12f1-like_TNB"/>
</dbReference>
<dbReference type="NCBIfam" id="NF038281">
    <property type="entry name" value="IS200_TnpB"/>
    <property type="match status" value="1"/>
</dbReference>
<sequence>MGTYGILHILWQQYQKIQKNKLEGIFKIRKESEVKSVEKAYKYRIYPNKKQKELIAKTFGCSRFVYNTYLAKRIKLYEESKKSLSYVQCANDMKKLKSELEWLKEVDSTALQSSLRDLDIAYQKFFKEHSGYPKFKSKKTHKFSYKSKCTNGNIQYCDKHIKLPKLGMVKTKNKLVPQGRILNATVSQEPSGKYYVSLCCTDVDIKPLKRTGNSVALDLGIKEFCITSDGEMIENHKYLKKSLAKLAKLQQKLSRKPKGSSNRNKARIKVAQQHEKIANQRKDFLQKLSTELIKKNDIICIEDLQVKNMIKNHKLARSISDVSWSEFVRQLEYKAEWYGKQIVKVDKFYASSQTCNVCGYVNKGTKNLGVREWDCPCCNTHHDRDINAAINILNEGLRLLEVA</sequence>
<dbReference type="InterPro" id="IPR021027">
    <property type="entry name" value="Transposase_put_HTH"/>
</dbReference>
<dbReference type="NCBIfam" id="NF040570">
    <property type="entry name" value="guided_TnpB"/>
    <property type="match status" value="1"/>
</dbReference>
<keyword evidence="6" id="KW-0238">DNA-binding</keyword>
<dbReference type="GO" id="GO:0046872">
    <property type="term" value="F:metal ion binding"/>
    <property type="evidence" value="ECO:0007669"/>
    <property type="project" value="UniProtKB-KW"/>
</dbReference>
<feature type="domain" description="Cas12f1-like TNB" evidence="9">
    <location>
        <begin position="324"/>
        <end position="392"/>
    </location>
</feature>
<evidence type="ECO:0000256" key="1">
    <source>
        <dbReference type="ARBA" id="ARBA00008761"/>
    </source>
</evidence>
<evidence type="ECO:0000259" key="8">
    <source>
        <dbReference type="Pfam" id="PF01385"/>
    </source>
</evidence>
<accession>A0A8S5TTH1</accession>
<evidence type="ECO:0000259" key="10">
    <source>
        <dbReference type="Pfam" id="PF12323"/>
    </source>
</evidence>
<dbReference type="Pfam" id="PF07282">
    <property type="entry name" value="Cas12f1-like_TNB"/>
    <property type="match status" value="1"/>
</dbReference>
<evidence type="ECO:0000256" key="3">
    <source>
        <dbReference type="ARBA" id="ARBA00022578"/>
    </source>
</evidence>
<dbReference type="GO" id="GO:0006310">
    <property type="term" value="P:DNA recombination"/>
    <property type="evidence" value="ECO:0007669"/>
    <property type="project" value="UniProtKB-KW"/>
</dbReference>
<dbReference type="EMBL" id="BK015927">
    <property type="protein sequence ID" value="DAF85463.1"/>
    <property type="molecule type" value="Genomic_DNA"/>
</dbReference>
<keyword evidence="11" id="KW-0540">Nuclease</keyword>
<evidence type="ECO:0000256" key="4">
    <source>
        <dbReference type="ARBA" id="ARBA00022723"/>
    </source>
</evidence>
<evidence type="ECO:0000256" key="5">
    <source>
        <dbReference type="ARBA" id="ARBA00022833"/>
    </source>
</evidence>
<dbReference type="GO" id="GO:0004519">
    <property type="term" value="F:endonuclease activity"/>
    <property type="evidence" value="ECO:0007669"/>
    <property type="project" value="UniProtKB-KW"/>
</dbReference>
<keyword evidence="3" id="KW-0815">Transposition</keyword>
<protein>
    <submittedName>
        <fullName evidence="11">Endonuclease</fullName>
    </submittedName>
</protein>
<reference evidence="11" key="1">
    <citation type="journal article" date="2021" name="Proc. Natl. Acad. Sci. U.S.A.">
        <title>A Catalog of Tens of Thousands of Viruses from Human Metagenomes Reveals Hidden Associations with Chronic Diseases.</title>
        <authorList>
            <person name="Tisza M.J."/>
            <person name="Buck C.B."/>
        </authorList>
    </citation>
    <scope>NUCLEOTIDE SEQUENCE</scope>
    <source>
        <strain evidence="11">Ct5jB2</strain>
    </source>
</reference>
<dbReference type="Pfam" id="PF01385">
    <property type="entry name" value="OrfB_IS605"/>
    <property type="match status" value="1"/>
</dbReference>
<comment type="similarity">
    <text evidence="1">In the C-terminal section; belongs to the transposase 35 family.</text>
</comment>
<keyword evidence="4" id="KW-0479">Metal-binding</keyword>
<evidence type="ECO:0000313" key="11">
    <source>
        <dbReference type="EMBL" id="DAF85463.1"/>
    </source>
</evidence>
<evidence type="ECO:0000256" key="6">
    <source>
        <dbReference type="ARBA" id="ARBA00023125"/>
    </source>
</evidence>
<organism evidence="11">
    <name type="scientific">Siphoviridae sp. ct5jB2</name>
    <dbReference type="NCBI Taxonomy" id="2825337"/>
    <lineage>
        <taxon>Viruses</taxon>
        <taxon>Duplodnaviria</taxon>
        <taxon>Heunggongvirae</taxon>
        <taxon>Uroviricota</taxon>
        <taxon>Caudoviricetes</taxon>
    </lineage>
</organism>
<dbReference type="GO" id="GO:0032196">
    <property type="term" value="P:transposition"/>
    <property type="evidence" value="ECO:0007669"/>
    <property type="project" value="UniProtKB-KW"/>
</dbReference>
<keyword evidence="5" id="KW-0862">Zinc</keyword>
<keyword evidence="11" id="KW-0255">Endonuclease</keyword>
<dbReference type="PANTHER" id="PTHR30405:SF25">
    <property type="entry name" value="RNA-GUIDED DNA ENDONUCLEASE INSQ-RELATED"/>
    <property type="match status" value="1"/>
</dbReference>
<name>A0A8S5TTH1_9CAUD</name>
<feature type="domain" description="Probable transposase IS891/IS1136/IS1341" evidence="8">
    <location>
        <begin position="199"/>
        <end position="312"/>
    </location>
</feature>
<dbReference type="NCBIfam" id="TIGR01766">
    <property type="entry name" value="IS200/IS605 family accessory protein TnpB-like domain"/>
    <property type="match status" value="1"/>
</dbReference>
<evidence type="ECO:0000256" key="7">
    <source>
        <dbReference type="ARBA" id="ARBA00023172"/>
    </source>
</evidence>
<dbReference type="InterPro" id="IPR053522">
    <property type="entry name" value="RNA-guided_endonuclease_TnpB"/>
</dbReference>
<keyword evidence="7" id="KW-0233">DNA recombination</keyword>
<feature type="domain" description="Transposase putative helix-turn-helix" evidence="10">
    <location>
        <begin position="38"/>
        <end position="82"/>
    </location>
</feature>
<evidence type="ECO:0000259" key="9">
    <source>
        <dbReference type="Pfam" id="PF07282"/>
    </source>
</evidence>
<comment type="similarity">
    <text evidence="2">In the N-terminal section; belongs to the transposase 2 family.</text>
</comment>
<dbReference type="GO" id="GO:0003677">
    <property type="term" value="F:DNA binding"/>
    <property type="evidence" value="ECO:0007669"/>
    <property type="project" value="UniProtKB-KW"/>
</dbReference>